<dbReference type="InterPro" id="IPR008962">
    <property type="entry name" value="PapD-like_sf"/>
</dbReference>
<evidence type="ECO:0000313" key="1">
    <source>
        <dbReference type="EMBL" id="SEC83011.1"/>
    </source>
</evidence>
<dbReference type="AlphaFoldDB" id="A0A1H4VRI1"/>
<dbReference type="SUPFAM" id="SSF49354">
    <property type="entry name" value="PapD-like"/>
    <property type="match status" value="1"/>
</dbReference>
<name>A0A1H4VRI1_9PSED</name>
<proteinExistence type="predicted"/>
<gene>
    <name evidence="1" type="ORF">SAMN04490185_2177</name>
</gene>
<sequence length="268" mass="30147">MGYVSPGAIRVVFIVMRFKGMKRLWLLLGLSGFSLGLQAGPQINVGTVYDYLDGDKSTYLKRVFNRGDSTAFVKVNILEILYDDDGTSREVPVKTQADASGRDGLMASPARLIVPANGMQGTRLLLMGNRDTERYFRVRFVPVVPEKEDDFAVSSEERDEYKKNLSAGVNVMTGFGTVFFVRPKDTRFDSVIDDAAERYTLRNNGNTVVVVDEFRNCSLKDETECEPTTKHHILAGKTFEFEKKPGREYRFNLVEGNAKKTLRIASKQ</sequence>
<dbReference type="EMBL" id="FNTF01000002">
    <property type="protein sequence ID" value="SEC83011.1"/>
    <property type="molecule type" value="Genomic_DNA"/>
</dbReference>
<accession>A0A1H4VRI1</accession>
<dbReference type="InterPro" id="IPR013783">
    <property type="entry name" value="Ig-like_fold"/>
</dbReference>
<dbReference type="Proteomes" id="UP000183114">
    <property type="component" value="Unassembled WGS sequence"/>
</dbReference>
<protein>
    <recommendedName>
        <fullName evidence="3">Pilus assembly protein</fullName>
    </recommendedName>
</protein>
<dbReference type="Gene3D" id="2.60.40.10">
    <property type="entry name" value="Immunoglobulins"/>
    <property type="match status" value="1"/>
</dbReference>
<evidence type="ECO:0008006" key="3">
    <source>
        <dbReference type="Google" id="ProtNLM"/>
    </source>
</evidence>
<evidence type="ECO:0000313" key="2">
    <source>
        <dbReference type="Proteomes" id="UP000183114"/>
    </source>
</evidence>
<organism evidence="1 2">
    <name type="scientific">Pseudomonas frederiksbergensis</name>
    <dbReference type="NCBI Taxonomy" id="104087"/>
    <lineage>
        <taxon>Bacteria</taxon>
        <taxon>Pseudomonadati</taxon>
        <taxon>Pseudomonadota</taxon>
        <taxon>Gammaproteobacteria</taxon>
        <taxon>Pseudomonadales</taxon>
        <taxon>Pseudomonadaceae</taxon>
        <taxon>Pseudomonas</taxon>
    </lineage>
</organism>
<reference evidence="1 2" key="1">
    <citation type="submission" date="2016-10" db="EMBL/GenBank/DDBJ databases">
        <authorList>
            <person name="de Groot N.N."/>
        </authorList>
    </citation>
    <scope>NUCLEOTIDE SEQUENCE [LARGE SCALE GENOMIC DNA]</scope>
    <source>
        <strain evidence="1 2">BS3655</strain>
    </source>
</reference>